<dbReference type="Pfam" id="PF13573">
    <property type="entry name" value="SprB"/>
    <property type="match status" value="5"/>
</dbReference>
<dbReference type="InterPro" id="IPR002884">
    <property type="entry name" value="P_dom"/>
</dbReference>
<keyword evidence="7" id="KW-1185">Reference proteome</keyword>
<dbReference type="Proteomes" id="UP000650081">
    <property type="component" value="Unassembled WGS sequence"/>
</dbReference>
<name>A0A923T7Z8_9BACT</name>
<dbReference type="SUPFAM" id="SSF49299">
    <property type="entry name" value="PKD domain"/>
    <property type="match status" value="2"/>
</dbReference>
<dbReference type="SUPFAM" id="SSF49785">
    <property type="entry name" value="Galactose-binding domain-like"/>
    <property type="match status" value="2"/>
</dbReference>
<organism evidence="6 7">
    <name type="scientific">Neolewinella lacunae</name>
    <dbReference type="NCBI Taxonomy" id="1517758"/>
    <lineage>
        <taxon>Bacteria</taxon>
        <taxon>Pseudomonadati</taxon>
        <taxon>Bacteroidota</taxon>
        <taxon>Saprospiria</taxon>
        <taxon>Saprospirales</taxon>
        <taxon>Lewinellaceae</taxon>
        <taxon>Neolewinella</taxon>
    </lineage>
</organism>
<gene>
    <name evidence="6" type="ORF">H9S92_07795</name>
</gene>
<dbReference type="InterPro" id="IPR008979">
    <property type="entry name" value="Galactose-bd-like_sf"/>
</dbReference>
<dbReference type="GO" id="GO:0004252">
    <property type="term" value="F:serine-type endopeptidase activity"/>
    <property type="evidence" value="ECO:0007669"/>
    <property type="project" value="InterPro"/>
</dbReference>
<dbReference type="Pfam" id="PF01483">
    <property type="entry name" value="P_proprotein"/>
    <property type="match status" value="1"/>
</dbReference>
<keyword evidence="3" id="KW-0732">Signal</keyword>
<dbReference type="InterPro" id="IPR000601">
    <property type="entry name" value="PKD_dom"/>
</dbReference>
<protein>
    <submittedName>
        <fullName evidence="6">Proprotein convertase P-domain-containing protein</fullName>
    </submittedName>
</protein>
<dbReference type="InterPro" id="IPR022409">
    <property type="entry name" value="PKD/Chitinase_dom"/>
</dbReference>
<dbReference type="Pfam" id="PF13585">
    <property type="entry name" value="CHU_C"/>
    <property type="match status" value="1"/>
</dbReference>
<evidence type="ECO:0000256" key="2">
    <source>
        <dbReference type="ARBA" id="ARBA00022801"/>
    </source>
</evidence>
<dbReference type="Pfam" id="PF18911">
    <property type="entry name" value="PKD_4"/>
    <property type="match status" value="1"/>
</dbReference>
<feature type="signal peptide" evidence="3">
    <location>
        <begin position="1"/>
        <end position="23"/>
    </location>
</feature>
<dbReference type="InterPro" id="IPR013783">
    <property type="entry name" value="Ig-like_fold"/>
</dbReference>
<reference evidence="6" key="1">
    <citation type="submission" date="2020-08" db="EMBL/GenBank/DDBJ databases">
        <title>Lewinella bacteria from marine environments.</title>
        <authorList>
            <person name="Zhong Y."/>
        </authorList>
    </citation>
    <scope>NUCLEOTIDE SEQUENCE</scope>
    <source>
        <strain evidence="6">KCTC 42187</strain>
    </source>
</reference>
<dbReference type="SMART" id="SM00089">
    <property type="entry name" value="PKD"/>
    <property type="match status" value="2"/>
</dbReference>
<evidence type="ECO:0000256" key="1">
    <source>
        <dbReference type="ARBA" id="ARBA00022670"/>
    </source>
</evidence>
<feature type="domain" description="PKD" evidence="4">
    <location>
        <begin position="194"/>
        <end position="255"/>
    </location>
</feature>
<dbReference type="PROSITE" id="PS50093">
    <property type="entry name" value="PKD"/>
    <property type="match status" value="2"/>
</dbReference>
<proteinExistence type="predicted"/>
<feature type="chain" id="PRO_5038123621" evidence="3">
    <location>
        <begin position="24"/>
        <end position="1579"/>
    </location>
</feature>
<dbReference type="CDD" id="cd00146">
    <property type="entry name" value="PKD"/>
    <property type="match status" value="1"/>
</dbReference>
<dbReference type="InterPro" id="IPR026341">
    <property type="entry name" value="T9SS_type_B"/>
</dbReference>
<evidence type="ECO:0000256" key="3">
    <source>
        <dbReference type="SAM" id="SignalP"/>
    </source>
</evidence>
<comment type="caution">
    <text evidence="6">The sequence shown here is derived from an EMBL/GenBank/DDBJ whole genome shotgun (WGS) entry which is preliminary data.</text>
</comment>
<dbReference type="RefSeq" id="WP_187466149.1">
    <property type="nucleotide sequence ID" value="NZ_JACSIT010000090.1"/>
</dbReference>
<sequence length="1579" mass="166341">MPQLYSRLFLLLSLLLATVGAMDAQNIRISQGGRVNVCAGTFFDSGGPNGNHSTSGQFQEITLCPDGSGGTHVQLVFSRYSSVGTMTIFNGPTNASPVLEVITTDEVGMNAIIRASAANVSGCLTVRFESAGNGPGWEAAINCVTSCSPVNAVLVSTTPAAMPDASGYIDVCPGQSITFRARGDYPDAGNPYPQSDATSTFTWFFQDGTTATGPTVAHVYDEPGGYVVQLFIDDVRGCRSSNSISQRVRVAPPPIFNIPTNLGQDLCVGEEIPFVLGRPATGNGLAINPAAQEFSFNTSQTLTELTALPDGNGTEYSSPLFFTNFNPGQTLQQGADLVRICATMEHSYLGDLDIWLECPDGNRLDLHRFGANNNVRRQLLGQGNENTTTPDPPGVYCWTATAPRTMTQTVDAQNIRDGETMPEIDYAAEQNFNNLAGCPLNGNWTLNIRDNILRDNGYIYSWTIEFASEVYPDQETFLVPIQSLAFAPNPAFGFYSADSVLVAPRNPGQTGVTIISTDVYGCVYDTTIAVEYLSPFDPACADCDRLLARNQVDTAICIGGSFTPNVAGPAPNDTLVTWTSSVPFPFGNSLYPNANTPLSSIINVTSQNPNRILDANADLLSVCVNLENNGPLNEVTLQLVAPNGRTLTLLENFGGSGQDLTQTCFSPTATALISSAAPPYTGTFRASNGGWTAFNTSNANGVWSLRAWDRAGNDLGAFLSWSITLRYDREITYRWTPANASLSCTDCPNPTITPTAAGTYTLTVTTADGCSEQATVNVTANVLDLMVTETLTQPACPGTATGAIDLTIMGAGGNTFLWSDGVTTQNRTGLRAGTYSVQVTAPNGCRDDFSYTLTDPPALSLNLEAVMDVRCNGGSTGEIEVRTTGGTPPYSYLWDDPNAQNDEDAGALEAGTYNLVVTDARGCTATLAATVNEPLPITLSFRPYAVRCLNGDDGRAVAVAAGGNGGYTYAWQTGAVTDSVSNLMAGSYEVTVTDRLGCQTMATVAIAQPATPVTATVGQDEQGCFGTSTNRATVVPMGGSGGYTYLWSNGETAATAVALPAGNQTVTVTDNGGCAQTFSVVLTDLPAVTANIITTPPSCNDRADGRLGVIPGGGTGQTEADYTYQWSTGGTGVVITNVPGGRIYGVTVTDGRGCTTTAERLLPAPPPITFSVVEDPVDCFGNATGGLTLTNINGPNPGNFAIQWGPAANNSTAASISGLPAGNNYRVRITDVGTCTVDTVLRITEPALLAPSITKRDVGCFGETNGSISVMGTGGVGGYTYLWNTGATQNQLSNLAAGTYDLTLTDANACQSISSVVVTEPAPVGITAEAVAALCAGEATGRITLTGAGGRPPYVFGLENRGFTRNNVFIGLPAAEYVAFVRDSAGCSISTTAIVNDGPVFSLDLGPDQDIIFGDSLRLMPALEGGIGMITYNWRGAYPGTLSCEDCPEPLASPEYEIDYTLTVMDETGCEDEDRVRVRVRKIREVAVPSGFSPNGDTRNDLLLVHGRPGTRVLNFAIFDRWGNLLFEDGDFEVNDPLRGWDGTKGGQPVNAGVYLYRVSIQYDDLSEETLAGETSLIR</sequence>
<dbReference type="Gene3D" id="2.60.40.740">
    <property type="match status" value="4"/>
</dbReference>
<feature type="domain" description="P/Homo B" evidence="5">
    <location>
        <begin position="288"/>
        <end position="476"/>
    </location>
</feature>
<evidence type="ECO:0000259" key="4">
    <source>
        <dbReference type="PROSITE" id="PS50093"/>
    </source>
</evidence>
<feature type="domain" description="P/Homo B" evidence="5">
    <location>
        <begin position="567"/>
        <end position="732"/>
    </location>
</feature>
<dbReference type="GO" id="GO:0006508">
    <property type="term" value="P:proteolysis"/>
    <property type="evidence" value="ECO:0007669"/>
    <property type="project" value="UniProtKB-KW"/>
</dbReference>
<feature type="domain" description="PKD" evidence="4">
    <location>
        <begin position="730"/>
        <end position="782"/>
    </location>
</feature>
<keyword evidence="2" id="KW-0378">Hydrolase</keyword>
<evidence type="ECO:0000313" key="6">
    <source>
        <dbReference type="EMBL" id="MBC6994059.1"/>
    </source>
</evidence>
<accession>A0A923T7Z8</accession>
<dbReference type="Gene3D" id="2.60.40.10">
    <property type="entry name" value="Immunoglobulins"/>
    <property type="match status" value="2"/>
</dbReference>
<dbReference type="EMBL" id="JACSIT010000090">
    <property type="protein sequence ID" value="MBC6994059.1"/>
    <property type="molecule type" value="Genomic_DNA"/>
</dbReference>
<dbReference type="InterPro" id="IPR025667">
    <property type="entry name" value="SprB_repeat"/>
</dbReference>
<dbReference type="NCBIfam" id="TIGR04131">
    <property type="entry name" value="Bac_Flav_CTERM"/>
    <property type="match status" value="1"/>
</dbReference>
<dbReference type="PROSITE" id="PS51829">
    <property type="entry name" value="P_HOMO_B"/>
    <property type="match status" value="2"/>
</dbReference>
<evidence type="ECO:0000313" key="7">
    <source>
        <dbReference type="Proteomes" id="UP000650081"/>
    </source>
</evidence>
<keyword evidence="1" id="KW-0645">Protease</keyword>
<dbReference type="InterPro" id="IPR035986">
    <property type="entry name" value="PKD_dom_sf"/>
</dbReference>
<dbReference type="Gene3D" id="2.60.120.260">
    <property type="entry name" value="Galactose-binding domain-like"/>
    <property type="match status" value="2"/>
</dbReference>
<evidence type="ECO:0000259" key="5">
    <source>
        <dbReference type="PROSITE" id="PS51829"/>
    </source>
</evidence>